<sequence length="93" mass="10999">MTIKEMITAIITLWNLLVFASYGWDKYCAVRNRWRLPEKFLLLESLLLGGLGAWLGGQVFHHKTRKWYFQLIWWLSLAILGSVLYWIWKGGVL</sequence>
<evidence type="ECO:0000313" key="2">
    <source>
        <dbReference type="EMBL" id="MDQ0222138.1"/>
    </source>
</evidence>
<proteinExistence type="predicted"/>
<keyword evidence="1" id="KW-0472">Membrane</keyword>
<dbReference type="InterPro" id="IPR012156">
    <property type="entry name" value="Cold_shock_CspA"/>
</dbReference>
<keyword evidence="3" id="KW-1185">Reference proteome</keyword>
<gene>
    <name evidence="2" type="ORF">J2S23_000689</name>
</gene>
<evidence type="ECO:0000256" key="1">
    <source>
        <dbReference type="SAM" id="Phobius"/>
    </source>
</evidence>
<dbReference type="Proteomes" id="UP001223079">
    <property type="component" value="Unassembled WGS sequence"/>
</dbReference>
<feature type="transmembrane region" description="Helical" evidence="1">
    <location>
        <begin position="6"/>
        <end position="24"/>
    </location>
</feature>
<feature type="transmembrane region" description="Helical" evidence="1">
    <location>
        <begin position="36"/>
        <end position="55"/>
    </location>
</feature>
<dbReference type="RefSeq" id="WP_307121358.1">
    <property type="nucleotide sequence ID" value="NZ_JAUSTM010000005.1"/>
</dbReference>
<evidence type="ECO:0000313" key="3">
    <source>
        <dbReference type="Proteomes" id="UP001223079"/>
    </source>
</evidence>
<organism evidence="2 3">
    <name type="scientific">Streptococcus moroccensis</name>
    <dbReference type="NCBI Taxonomy" id="1451356"/>
    <lineage>
        <taxon>Bacteria</taxon>
        <taxon>Bacillati</taxon>
        <taxon>Bacillota</taxon>
        <taxon>Bacilli</taxon>
        <taxon>Lactobacillales</taxon>
        <taxon>Streptococcaceae</taxon>
        <taxon>Streptococcus</taxon>
    </lineage>
</organism>
<feature type="transmembrane region" description="Helical" evidence="1">
    <location>
        <begin position="67"/>
        <end position="88"/>
    </location>
</feature>
<protein>
    <submittedName>
        <fullName evidence="2">Uncharacterized membrane protein YsdA (DUF1294 family)</fullName>
    </submittedName>
</protein>
<name>A0ABT9YS43_9STRE</name>
<reference evidence="2 3" key="1">
    <citation type="submission" date="2023-07" db="EMBL/GenBank/DDBJ databases">
        <title>Genomic Encyclopedia of Type Strains, Phase IV (KMG-IV): sequencing the most valuable type-strain genomes for metagenomic binning, comparative biology and taxonomic classification.</title>
        <authorList>
            <person name="Goeker M."/>
        </authorList>
    </citation>
    <scope>NUCLEOTIDE SEQUENCE [LARGE SCALE GENOMIC DNA]</scope>
    <source>
        <strain evidence="2 3">DSM 105143</strain>
    </source>
</reference>
<dbReference type="Pfam" id="PF06961">
    <property type="entry name" value="DUF1294"/>
    <property type="match status" value="1"/>
</dbReference>
<keyword evidence="1" id="KW-0812">Transmembrane</keyword>
<accession>A0ABT9YS43</accession>
<dbReference type="PIRSF" id="PIRSF002599">
    <property type="entry name" value="Cold_shock_A"/>
    <property type="match status" value="1"/>
</dbReference>
<comment type="caution">
    <text evidence="2">The sequence shown here is derived from an EMBL/GenBank/DDBJ whole genome shotgun (WGS) entry which is preliminary data.</text>
</comment>
<dbReference type="InterPro" id="IPR010718">
    <property type="entry name" value="DUF1294"/>
</dbReference>
<keyword evidence="1" id="KW-1133">Transmembrane helix</keyword>
<dbReference type="EMBL" id="JAUSTM010000005">
    <property type="protein sequence ID" value="MDQ0222138.1"/>
    <property type="molecule type" value="Genomic_DNA"/>
</dbReference>